<dbReference type="GO" id="GO:0000155">
    <property type="term" value="F:phosphorelay sensor kinase activity"/>
    <property type="evidence" value="ECO:0007669"/>
    <property type="project" value="InterPro"/>
</dbReference>
<dbReference type="SUPFAM" id="SSF55874">
    <property type="entry name" value="ATPase domain of HSP90 chaperone/DNA topoisomerase II/histidine kinase"/>
    <property type="match status" value="1"/>
</dbReference>
<dbReference type="EMBL" id="ABOX02000027">
    <property type="protein sequence ID" value="EEF59465.1"/>
    <property type="molecule type" value="Genomic_DNA"/>
</dbReference>
<gene>
    <name evidence="7" type="ORF">Cflav_PD2309</name>
</gene>
<dbReference type="InterPro" id="IPR004358">
    <property type="entry name" value="Sig_transdc_His_kin-like_C"/>
</dbReference>
<feature type="transmembrane region" description="Helical" evidence="5">
    <location>
        <begin position="136"/>
        <end position="158"/>
    </location>
</feature>
<keyword evidence="5" id="KW-1133">Transmembrane helix</keyword>
<feature type="transmembrane region" description="Helical" evidence="5">
    <location>
        <begin position="6"/>
        <end position="23"/>
    </location>
</feature>
<keyword evidence="3" id="KW-0597">Phosphoprotein</keyword>
<feature type="transmembrane region" description="Helical" evidence="5">
    <location>
        <begin position="65"/>
        <end position="87"/>
    </location>
</feature>
<feature type="transmembrane region" description="Helical" evidence="5">
    <location>
        <begin position="249"/>
        <end position="268"/>
    </location>
</feature>
<comment type="catalytic activity">
    <reaction evidence="1">
        <text>ATP + protein L-histidine = ADP + protein N-phospho-L-histidine.</text>
        <dbReference type="EC" id="2.7.13.3"/>
    </reaction>
</comment>
<dbReference type="InterPro" id="IPR003594">
    <property type="entry name" value="HATPase_dom"/>
</dbReference>
<keyword evidence="8" id="KW-1185">Reference proteome</keyword>
<feature type="region of interest" description="Disordered" evidence="4">
    <location>
        <begin position="710"/>
        <end position="730"/>
    </location>
</feature>
<proteinExistence type="predicted"/>
<keyword evidence="5" id="KW-0472">Membrane</keyword>
<dbReference type="Gene3D" id="3.30.565.10">
    <property type="entry name" value="Histidine kinase-like ATPase, C-terminal domain"/>
    <property type="match status" value="1"/>
</dbReference>
<dbReference type="CDD" id="cd00082">
    <property type="entry name" value="HisKA"/>
    <property type="match status" value="1"/>
</dbReference>
<reference evidence="7 8" key="1">
    <citation type="journal article" date="2011" name="J. Bacteriol.">
        <title>Genome sequence of 'Pedosphaera parvula' Ellin514, an aerobic Verrucomicrobial isolate from pasture soil.</title>
        <authorList>
            <person name="Kant R."/>
            <person name="van Passel M.W."/>
            <person name="Sangwan P."/>
            <person name="Palva A."/>
            <person name="Lucas S."/>
            <person name="Copeland A."/>
            <person name="Lapidus A."/>
            <person name="Glavina Del Rio T."/>
            <person name="Dalin E."/>
            <person name="Tice H."/>
            <person name="Bruce D."/>
            <person name="Goodwin L."/>
            <person name="Pitluck S."/>
            <person name="Chertkov O."/>
            <person name="Larimer F.W."/>
            <person name="Land M.L."/>
            <person name="Hauser L."/>
            <person name="Brettin T.S."/>
            <person name="Detter J.C."/>
            <person name="Han S."/>
            <person name="de Vos W.M."/>
            <person name="Janssen P.H."/>
            <person name="Smidt H."/>
        </authorList>
    </citation>
    <scope>NUCLEOTIDE SEQUENCE [LARGE SCALE GENOMIC DNA]</scope>
    <source>
        <strain evidence="7 8">Ellin514</strain>
    </source>
</reference>
<dbReference type="SMART" id="SM00387">
    <property type="entry name" value="HATPase_c"/>
    <property type="match status" value="1"/>
</dbReference>
<dbReference type="PROSITE" id="PS50109">
    <property type="entry name" value="HIS_KIN"/>
    <property type="match status" value="1"/>
</dbReference>
<dbReference type="STRING" id="320771.Cflav_PD2309"/>
<evidence type="ECO:0000259" key="6">
    <source>
        <dbReference type="PROSITE" id="PS50109"/>
    </source>
</evidence>
<dbReference type="SUPFAM" id="SSF55781">
    <property type="entry name" value="GAF domain-like"/>
    <property type="match status" value="1"/>
</dbReference>
<protein>
    <recommendedName>
        <fullName evidence="2">histidine kinase</fullName>
        <ecNumber evidence="2">2.7.13.3</ecNumber>
    </recommendedName>
</protein>
<dbReference type="OrthoDB" id="9806130at2"/>
<dbReference type="InterPro" id="IPR005467">
    <property type="entry name" value="His_kinase_dom"/>
</dbReference>
<dbReference type="Proteomes" id="UP000003688">
    <property type="component" value="Unassembled WGS sequence"/>
</dbReference>
<sequence length="730" mass="82916" precursor="true">MNFPQLAALFAVIANLALTFFVLSRDLRSVLNRVYFMWGMSVTIWNLGAYYLFKVEDQAAALYWAHFLQFGVIFLPVTNLHLCLLIARISIGPLLYLFYALHFLLAFSLFSSHYFIQGVHKLDYANGVHAYYSIAGPFFFVFLGLYAISTSSTMLMLYYKQRTLPQLHRARLRSLMLALGILIVFGTNDLLPILRIDRYPFPFNEHKVYPFGNVAAVFYVFIIAYSVLQHKLLDIHLVMSRFAAQVVRVSFMMLLGFVLLFLLTRAAPERFNNFSFFGALGVLLVTAIVASILFPRFFGRGEEALERRILGDRFEYHDTVQALIRTMRNNPEPKMVLDELRQLLVKTMRVQSYQIILLDESTHGFSLFHSYPARLRVPLPDLQLDTPIFQLFTTVKPDYLACKIAYAMPGESELERGARKQLKQFDPEFCFALFTADDPFGLLLIGPKESGEPYTQQDLRLMTELVQNLSLILNQVRLKNQIHMAQEQELLGRMSRGLAHDLNNLLTPAQTFLQLFSGGTPDQDVIDDLLPVALRNVETVRSYVKEALFFSNTHSLQVQSSRLDETIRAAVELMEPAAQRKGVELNIQGLTGCHAEMDEVLIQRMMGNLISNAIDASPRGSAINIRLLKLPRTEFSREWYRLEIIDSGDGISAENLKRVFQPYFSTKNVGDERRGFGLGLAIARKIMNLHGGNLNIVSEEKKGTTVQVDLPSRRGNNGKYNPAQAQVGVA</sequence>
<feature type="transmembrane region" description="Helical" evidence="5">
    <location>
        <begin position="94"/>
        <end position="116"/>
    </location>
</feature>
<dbReference type="Gene3D" id="3.30.450.40">
    <property type="match status" value="1"/>
</dbReference>
<keyword evidence="5" id="KW-0812">Transmembrane</keyword>
<feature type="transmembrane region" description="Helical" evidence="5">
    <location>
        <begin position="35"/>
        <end position="53"/>
    </location>
</feature>
<dbReference type="InterPro" id="IPR036097">
    <property type="entry name" value="HisK_dim/P_sf"/>
</dbReference>
<feature type="transmembrane region" description="Helical" evidence="5">
    <location>
        <begin position="208"/>
        <end position="228"/>
    </location>
</feature>
<comment type="caution">
    <text evidence="7">The sequence shown here is derived from an EMBL/GenBank/DDBJ whole genome shotgun (WGS) entry which is preliminary data.</text>
</comment>
<dbReference type="CDD" id="cd00075">
    <property type="entry name" value="HATPase"/>
    <property type="match status" value="1"/>
</dbReference>
<name>B9XKX1_PEDPL</name>
<keyword evidence="7" id="KW-0418">Kinase</keyword>
<dbReference type="Pfam" id="PF02518">
    <property type="entry name" value="HATPase_c"/>
    <property type="match status" value="1"/>
</dbReference>
<dbReference type="PANTHER" id="PTHR43547:SF2">
    <property type="entry name" value="HYBRID SIGNAL TRANSDUCTION HISTIDINE KINASE C"/>
    <property type="match status" value="1"/>
</dbReference>
<dbReference type="Gene3D" id="1.10.287.130">
    <property type="match status" value="1"/>
</dbReference>
<dbReference type="EC" id="2.7.13.3" evidence="2"/>
<feature type="transmembrane region" description="Helical" evidence="5">
    <location>
        <begin position="274"/>
        <end position="298"/>
    </location>
</feature>
<dbReference type="InterPro" id="IPR036890">
    <property type="entry name" value="HATPase_C_sf"/>
</dbReference>
<organism evidence="7 8">
    <name type="scientific">Pedosphaera parvula (strain Ellin514)</name>
    <dbReference type="NCBI Taxonomy" id="320771"/>
    <lineage>
        <taxon>Bacteria</taxon>
        <taxon>Pseudomonadati</taxon>
        <taxon>Verrucomicrobiota</taxon>
        <taxon>Pedosphaerae</taxon>
        <taxon>Pedosphaerales</taxon>
        <taxon>Pedosphaeraceae</taxon>
        <taxon>Pedosphaera</taxon>
    </lineage>
</organism>
<dbReference type="PANTHER" id="PTHR43547">
    <property type="entry name" value="TWO-COMPONENT HISTIDINE KINASE"/>
    <property type="match status" value="1"/>
</dbReference>
<evidence type="ECO:0000256" key="1">
    <source>
        <dbReference type="ARBA" id="ARBA00000085"/>
    </source>
</evidence>
<dbReference type="AlphaFoldDB" id="B9XKX1"/>
<dbReference type="InterPro" id="IPR029016">
    <property type="entry name" value="GAF-like_dom_sf"/>
</dbReference>
<feature type="transmembrane region" description="Helical" evidence="5">
    <location>
        <begin position="170"/>
        <end position="188"/>
    </location>
</feature>
<dbReference type="SMART" id="SM00388">
    <property type="entry name" value="HisKA"/>
    <property type="match status" value="1"/>
</dbReference>
<evidence type="ECO:0000256" key="5">
    <source>
        <dbReference type="SAM" id="Phobius"/>
    </source>
</evidence>
<evidence type="ECO:0000256" key="3">
    <source>
        <dbReference type="ARBA" id="ARBA00022553"/>
    </source>
</evidence>
<dbReference type="SUPFAM" id="SSF47384">
    <property type="entry name" value="Homodimeric domain of signal transducing histidine kinase"/>
    <property type="match status" value="1"/>
</dbReference>
<keyword evidence="7" id="KW-0808">Transferase</keyword>
<dbReference type="PRINTS" id="PR00344">
    <property type="entry name" value="BCTRLSENSOR"/>
</dbReference>
<evidence type="ECO:0000256" key="2">
    <source>
        <dbReference type="ARBA" id="ARBA00012438"/>
    </source>
</evidence>
<accession>B9XKX1</accession>
<dbReference type="InterPro" id="IPR003661">
    <property type="entry name" value="HisK_dim/P_dom"/>
</dbReference>
<evidence type="ECO:0000313" key="8">
    <source>
        <dbReference type="Proteomes" id="UP000003688"/>
    </source>
</evidence>
<evidence type="ECO:0000313" key="7">
    <source>
        <dbReference type="EMBL" id="EEF59465.1"/>
    </source>
</evidence>
<feature type="domain" description="Histidine kinase" evidence="6">
    <location>
        <begin position="497"/>
        <end position="714"/>
    </location>
</feature>
<dbReference type="RefSeq" id="WP_007416464.1">
    <property type="nucleotide sequence ID" value="NZ_ABOX02000027.1"/>
</dbReference>
<evidence type="ECO:0000256" key="4">
    <source>
        <dbReference type="SAM" id="MobiDB-lite"/>
    </source>
</evidence>